<dbReference type="EMBL" id="MU150373">
    <property type="protein sequence ID" value="KAF9457384.1"/>
    <property type="molecule type" value="Genomic_DNA"/>
</dbReference>
<evidence type="ECO:0000256" key="5">
    <source>
        <dbReference type="ARBA" id="ARBA00022617"/>
    </source>
</evidence>
<keyword evidence="7 13" id="KW-0479">Metal-binding</keyword>
<protein>
    <submittedName>
        <fullName evidence="15">Cytochrome P450</fullName>
    </submittedName>
</protein>
<dbReference type="InterPro" id="IPR002401">
    <property type="entry name" value="Cyt_P450_E_grp-I"/>
</dbReference>
<feature type="binding site" description="axial binding residue" evidence="13">
    <location>
        <position position="477"/>
    </location>
    <ligand>
        <name>heme</name>
        <dbReference type="ChEBI" id="CHEBI:30413"/>
    </ligand>
    <ligandPart>
        <name>Fe</name>
        <dbReference type="ChEBI" id="CHEBI:18248"/>
    </ligandPart>
</feature>
<dbReference type="InterPro" id="IPR036396">
    <property type="entry name" value="Cyt_P450_sf"/>
</dbReference>
<keyword evidence="10 13" id="KW-0408">Iron</keyword>
<evidence type="ECO:0000256" key="1">
    <source>
        <dbReference type="ARBA" id="ARBA00001971"/>
    </source>
</evidence>
<evidence type="ECO:0000256" key="4">
    <source>
        <dbReference type="ARBA" id="ARBA00010617"/>
    </source>
</evidence>
<proteinExistence type="inferred from homology"/>
<keyword evidence="16" id="KW-1185">Reference proteome</keyword>
<comment type="pathway">
    <text evidence="3">Secondary metabolite biosynthesis; terpenoid biosynthesis.</text>
</comment>
<evidence type="ECO:0000256" key="2">
    <source>
        <dbReference type="ARBA" id="ARBA00004370"/>
    </source>
</evidence>
<accession>A0A9P5XUR4</accession>
<dbReference type="AlphaFoldDB" id="A0A9P5XUR4"/>
<dbReference type="CDD" id="cd11069">
    <property type="entry name" value="CYP_FUM15-like"/>
    <property type="match status" value="1"/>
</dbReference>
<dbReference type="Pfam" id="PF00067">
    <property type="entry name" value="p450"/>
    <property type="match status" value="1"/>
</dbReference>
<gene>
    <name evidence="15" type="ORF">BDZ94DRAFT_232426</name>
</gene>
<dbReference type="GO" id="GO:0005506">
    <property type="term" value="F:iron ion binding"/>
    <property type="evidence" value="ECO:0007669"/>
    <property type="project" value="InterPro"/>
</dbReference>
<dbReference type="PRINTS" id="PR00463">
    <property type="entry name" value="EP450I"/>
</dbReference>
<keyword evidence="5 13" id="KW-0349">Heme</keyword>
<dbReference type="InterPro" id="IPR017972">
    <property type="entry name" value="Cyt_P450_CS"/>
</dbReference>
<keyword evidence="8" id="KW-1133">Transmembrane helix</keyword>
<comment type="caution">
    <text evidence="15">The sequence shown here is derived from an EMBL/GenBank/DDBJ whole genome shotgun (WGS) entry which is preliminary data.</text>
</comment>
<evidence type="ECO:0000313" key="15">
    <source>
        <dbReference type="EMBL" id="KAF9457384.1"/>
    </source>
</evidence>
<dbReference type="SUPFAM" id="SSF48264">
    <property type="entry name" value="Cytochrome P450"/>
    <property type="match status" value="1"/>
</dbReference>
<keyword evidence="9 14" id="KW-0560">Oxidoreductase</keyword>
<keyword evidence="6" id="KW-0812">Transmembrane</keyword>
<evidence type="ECO:0000256" key="13">
    <source>
        <dbReference type="PIRSR" id="PIRSR602401-1"/>
    </source>
</evidence>
<dbReference type="PRINTS" id="PR00385">
    <property type="entry name" value="P450"/>
</dbReference>
<name>A0A9P5XUR4_9AGAR</name>
<evidence type="ECO:0000256" key="7">
    <source>
        <dbReference type="ARBA" id="ARBA00022723"/>
    </source>
</evidence>
<dbReference type="OrthoDB" id="1470350at2759"/>
<evidence type="ECO:0000256" key="9">
    <source>
        <dbReference type="ARBA" id="ARBA00023002"/>
    </source>
</evidence>
<dbReference type="GO" id="GO:0016020">
    <property type="term" value="C:membrane"/>
    <property type="evidence" value="ECO:0007669"/>
    <property type="project" value="UniProtKB-SubCell"/>
</dbReference>
<dbReference type="InterPro" id="IPR050121">
    <property type="entry name" value="Cytochrome_P450_monoxygenase"/>
</dbReference>
<evidence type="ECO:0000256" key="14">
    <source>
        <dbReference type="RuleBase" id="RU000461"/>
    </source>
</evidence>
<sequence>MSPALPMGFFDMLYYLCAIWILTKLIKVGMARWRGGVQTTPLQGPPNQSLMFGLYRYVNDSEDSAMVYENWATQYGPAFKIPLGLGSSKIIICDPKANAHFYAKETFGYVQTKLARVFIENLFGRGLLWAEGESHRRQRKALSPAFSNAAIRRLTSVFYDSAYKMKDNWDAVLDSNSGDAMIDVQKWMNHVSLDSVGIAGFGHDFGSLDGKYPPVVEVFETIGSSDKSFLSQFVFLMGPVLPTLQNLPTSDNRLFKRLRETMSEIADELLTRTRKEREGKGTGEKAEEKSIIGQLIKAESTNTELQMSQEEVLAQMNVLLLAGYETTSISLTWALIELARKPEKQEKLRRELDPFSGTDPTWEQLASGLPYLDAVVHEILRLHAPVSETTRVASEDDVIPFTMPITTSTGETVTSLTVAKGTIVSSPIRAMNRSEVFWGPNAKEFEPERWLEPTELRSKEISGHRNLLTFSDGPRICLGKQFALSEFKSVLSVLIRNYTFELPDGPTTKIERHKGILPRPKVAGQVGAKTPMKIRRVE</sequence>
<dbReference type="GO" id="GO:0020037">
    <property type="term" value="F:heme binding"/>
    <property type="evidence" value="ECO:0007669"/>
    <property type="project" value="InterPro"/>
</dbReference>
<comment type="similarity">
    <text evidence="4 14">Belongs to the cytochrome P450 family.</text>
</comment>
<comment type="cofactor">
    <cofactor evidence="1 13">
        <name>heme</name>
        <dbReference type="ChEBI" id="CHEBI:30413"/>
    </cofactor>
</comment>
<dbReference type="PANTHER" id="PTHR24305:SF166">
    <property type="entry name" value="CYTOCHROME P450 12A4, MITOCHONDRIAL-RELATED"/>
    <property type="match status" value="1"/>
</dbReference>
<reference evidence="15" key="1">
    <citation type="submission" date="2020-11" db="EMBL/GenBank/DDBJ databases">
        <authorList>
            <consortium name="DOE Joint Genome Institute"/>
            <person name="Ahrendt S."/>
            <person name="Riley R."/>
            <person name="Andreopoulos W."/>
            <person name="Labutti K."/>
            <person name="Pangilinan J."/>
            <person name="Ruiz-Duenas F.J."/>
            <person name="Barrasa J.M."/>
            <person name="Sanchez-Garcia M."/>
            <person name="Camarero S."/>
            <person name="Miyauchi S."/>
            <person name="Serrano A."/>
            <person name="Linde D."/>
            <person name="Babiker R."/>
            <person name="Drula E."/>
            <person name="Ayuso-Fernandez I."/>
            <person name="Pacheco R."/>
            <person name="Padilla G."/>
            <person name="Ferreira P."/>
            <person name="Barriuso J."/>
            <person name="Kellner H."/>
            <person name="Castanera R."/>
            <person name="Alfaro M."/>
            <person name="Ramirez L."/>
            <person name="Pisabarro A.G."/>
            <person name="Kuo A."/>
            <person name="Tritt A."/>
            <person name="Lipzen A."/>
            <person name="He G."/>
            <person name="Yan M."/>
            <person name="Ng V."/>
            <person name="Cullen D."/>
            <person name="Martin F."/>
            <person name="Rosso M.-N."/>
            <person name="Henrissat B."/>
            <person name="Hibbett D."/>
            <person name="Martinez A.T."/>
            <person name="Grigoriev I.V."/>
        </authorList>
    </citation>
    <scope>NUCLEOTIDE SEQUENCE</scope>
    <source>
        <strain evidence="15">CBS 247.69</strain>
    </source>
</reference>
<dbReference type="Gene3D" id="1.10.630.10">
    <property type="entry name" value="Cytochrome P450"/>
    <property type="match status" value="1"/>
</dbReference>
<dbReference type="GO" id="GO:0004497">
    <property type="term" value="F:monooxygenase activity"/>
    <property type="evidence" value="ECO:0007669"/>
    <property type="project" value="UniProtKB-KW"/>
</dbReference>
<keyword evidence="11 14" id="KW-0503">Monooxygenase</keyword>
<organism evidence="15 16">
    <name type="scientific">Collybia nuda</name>
    <dbReference type="NCBI Taxonomy" id="64659"/>
    <lineage>
        <taxon>Eukaryota</taxon>
        <taxon>Fungi</taxon>
        <taxon>Dikarya</taxon>
        <taxon>Basidiomycota</taxon>
        <taxon>Agaricomycotina</taxon>
        <taxon>Agaricomycetes</taxon>
        <taxon>Agaricomycetidae</taxon>
        <taxon>Agaricales</taxon>
        <taxon>Tricholomatineae</taxon>
        <taxon>Clitocybaceae</taxon>
        <taxon>Collybia</taxon>
    </lineage>
</organism>
<dbReference type="PANTHER" id="PTHR24305">
    <property type="entry name" value="CYTOCHROME P450"/>
    <property type="match status" value="1"/>
</dbReference>
<dbReference type="PROSITE" id="PS00086">
    <property type="entry name" value="CYTOCHROME_P450"/>
    <property type="match status" value="1"/>
</dbReference>
<evidence type="ECO:0000256" key="3">
    <source>
        <dbReference type="ARBA" id="ARBA00004721"/>
    </source>
</evidence>
<evidence type="ECO:0000256" key="10">
    <source>
        <dbReference type="ARBA" id="ARBA00023004"/>
    </source>
</evidence>
<comment type="subcellular location">
    <subcellularLocation>
        <location evidence="2">Membrane</location>
    </subcellularLocation>
</comment>
<keyword evidence="12" id="KW-0472">Membrane</keyword>
<evidence type="ECO:0000313" key="16">
    <source>
        <dbReference type="Proteomes" id="UP000807353"/>
    </source>
</evidence>
<dbReference type="InterPro" id="IPR001128">
    <property type="entry name" value="Cyt_P450"/>
</dbReference>
<evidence type="ECO:0000256" key="8">
    <source>
        <dbReference type="ARBA" id="ARBA00022989"/>
    </source>
</evidence>
<evidence type="ECO:0000256" key="12">
    <source>
        <dbReference type="ARBA" id="ARBA00023136"/>
    </source>
</evidence>
<evidence type="ECO:0000256" key="11">
    <source>
        <dbReference type="ARBA" id="ARBA00023033"/>
    </source>
</evidence>
<evidence type="ECO:0000256" key="6">
    <source>
        <dbReference type="ARBA" id="ARBA00022692"/>
    </source>
</evidence>
<dbReference type="Proteomes" id="UP000807353">
    <property type="component" value="Unassembled WGS sequence"/>
</dbReference>
<dbReference type="GO" id="GO:0016705">
    <property type="term" value="F:oxidoreductase activity, acting on paired donors, with incorporation or reduction of molecular oxygen"/>
    <property type="evidence" value="ECO:0007669"/>
    <property type="project" value="InterPro"/>
</dbReference>